<gene>
    <name evidence="3" type="ORF">AMON00008_LOCUS13128</name>
</gene>
<evidence type="ECO:0000256" key="1">
    <source>
        <dbReference type="SAM" id="MobiDB-lite"/>
    </source>
</evidence>
<sequence length="822" mass="93287">MCLFANAILQLCVLQCSFSAFFREHVLLFLVGLHLLRSVLRLAVTDYMCETLLAVPIHTVSQVTYMVSLLSTKTLFDFLTAYIIISGIQMIDRVYISPMEDFVIGRVMRVVRTSRRYLEWLRSLRRHSKKELEDDDSDDEFAAQRADPALAQATEADHQAASAEGDTEDMIGFCVSLSTVALGNLLAPLFFALCTWLYDDSKILYTYGIRAEHAMYYVIFYAIQFVFQFLTDILSINTVELYHGWHVTDYLEYCIYRFRVRKQVWKGRETVYDETLAPHQRSVDQMCFSEQFYFMNTLCVVGVLAWMFGMQVCFVSQWNLFQDPAMPVIALCGLVICRGAHVTTLISAGYLKIWMVKKDGVLHAHQMADSGATGLAATNSMLEAKKKLVAPPPPPGSCHEGWPEPPPYDKAGLERYRMAFLRENQLWLQSAFAELEDNHVIVQQREAMLEQLAHLIGQMPPSKFGPEGELSEAAAQADNLGLRFGEVPPTAVARAAREVQYENFQGSIAQEIVRMWREQARFSLHLRNVTGRMRLKGRSKGSSCEVCGKTSPLEIAPIYTLIRLASSYRQQRDMSPLWNGPLWRHFYQTFTPTCTICDECNAKYFRMNCDLPVDEGRFQRLQAKKKTVHAHVMDSDLPVAPIASEAVELLHIWLGFTRALAAGEEPAVFLPRFGFEGRTAAEIRHTKMLEEANENAEQTSLPSLSGSEREGTGEEEEAPQRRRQREETEEVANKAPARPIMDVRDIDLDEEDEPPGRPLALRAPLTWSETAILGSWLRRARQRLQAPQLSDWSRPLPLPPRPDLPGPPRPSVRDPSAGLSWD</sequence>
<dbReference type="EMBL" id="HBNR01019770">
    <property type="protein sequence ID" value="CAE4573509.1"/>
    <property type="molecule type" value="Transcribed_RNA"/>
</dbReference>
<accession>A0A7S4Q5Y7</accession>
<feature type="transmembrane region" description="Helical" evidence="2">
    <location>
        <begin position="214"/>
        <end position="236"/>
    </location>
</feature>
<evidence type="ECO:0000256" key="2">
    <source>
        <dbReference type="SAM" id="Phobius"/>
    </source>
</evidence>
<feature type="region of interest" description="Disordered" evidence="1">
    <location>
        <begin position="785"/>
        <end position="822"/>
    </location>
</feature>
<feature type="transmembrane region" description="Helical" evidence="2">
    <location>
        <begin position="170"/>
        <end position="193"/>
    </location>
</feature>
<keyword evidence="2" id="KW-1133">Transmembrane helix</keyword>
<feature type="compositionally biased region" description="Basic and acidic residues" evidence="1">
    <location>
        <begin position="707"/>
        <end position="726"/>
    </location>
</feature>
<organism evidence="3">
    <name type="scientific">Alexandrium monilatum</name>
    <dbReference type="NCBI Taxonomy" id="311494"/>
    <lineage>
        <taxon>Eukaryota</taxon>
        <taxon>Sar</taxon>
        <taxon>Alveolata</taxon>
        <taxon>Dinophyceae</taxon>
        <taxon>Gonyaulacales</taxon>
        <taxon>Pyrocystaceae</taxon>
        <taxon>Alexandrium</taxon>
    </lineage>
</organism>
<feature type="transmembrane region" description="Helical" evidence="2">
    <location>
        <begin position="292"/>
        <end position="316"/>
    </location>
</feature>
<protein>
    <submittedName>
        <fullName evidence="3">Uncharacterized protein</fullName>
    </submittedName>
</protein>
<reference evidence="3" key="1">
    <citation type="submission" date="2021-01" db="EMBL/GenBank/DDBJ databases">
        <authorList>
            <person name="Corre E."/>
            <person name="Pelletier E."/>
            <person name="Niang G."/>
            <person name="Scheremetjew M."/>
            <person name="Finn R."/>
            <person name="Kale V."/>
            <person name="Holt S."/>
            <person name="Cochrane G."/>
            <person name="Meng A."/>
            <person name="Brown T."/>
            <person name="Cohen L."/>
        </authorList>
    </citation>
    <scope>NUCLEOTIDE SEQUENCE</scope>
    <source>
        <strain evidence="3">CCMP3105</strain>
    </source>
</reference>
<dbReference type="AlphaFoldDB" id="A0A7S4Q5Y7"/>
<keyword evidence="2" id="KW-0472">Membrane</keyword>
<feature type="region of interest" description="Disordered" evidence="1">
    <location>
        <begin position="691"/>
        <end position="762"/>
    </location>
</feature>
<feature type="transmembrane region" description="Helical" evidence="2">
    <location>
        <begin position="328"/>
        <end position="351"/>
    </location>
</feature>
<feature type="compositionally biased region" description="Pro residues" evidence="1">
    <location>
        <begin position="796"/>
        <end position="810"/>
    </location>
</feature>
<proteinExistence type="predicted"/>
<name>A0A7S4Q5Y7_9DINO</name>
<evidence type="ECO:0000313" key="3">
    <source>
        <dbReference type="EMBL" id="CAE4573509.1"/>
    </source>
</evidence>
<keyword evidence="2" id="KW-0812">Transmembrane</keyword>